<proteinExistence type="predicted"/>
<dbReference type="KEGG" id="dpd:Deipe_3105"/>
<organism evidence="1 2">
    <name type="scientific">Deinococcus peraridilitoris (strain DSM 19664 / LMG 22246 / CIP 109416 / KR-200)</name>
    <dbReference type="NCBI Taxonomy" id="937777"/>
    <lineage>
        <taxon>Bacteria</taxon>
        <taxon>Thermotogati</taxon>
        <taxon>Deinococcota</taxon>
        <taxon>Deinococci</taxon>
        <taxon>Deinococcales</taxon>
        <taxon>Deinococcaceae</taxon>
        <taxon>Deinococcus</taxon>
    </lineage>
</organism>
<accession>L0A3X3</accession>
<protein>
    <submittedName>
        <fullName evidence="1">Uncharacterized protein</fullName>
    </submittedName>
</protein>
<dbReference type="Proteomes" id="UP000010467">
    <property type="component" value="Chromosome"/>
</dbReference>
<gene>
    <name evidence="1" type="ordered locus">Deipe_3105</name>
</gene>
<dbReference type="RefSeq" id="WP_015236849.1">
    <property type="nucleotide sequence ID" value="NC_019793.1"/>
</dbReference>
<keyword evidence="2" id="KW-1185">Reference proteome</keyword>
<dbReference type="AlphaFoldDB" id="L0A3X3"/>
<sequence length="85" mass="9583">MNDSLPDLNRTWRDTIAAPEYAVMLRELDDLGCTFEWKNLNGTPTFVAICNGEIVGRQHAHAHPDNLMVVYDVLNQAADRVEILS</sequence>
<dbReference type="HOGENOM" id="CLU_2507168_0_0_0"/>
<reference evidence="2" key="1">
    <citation type="submission" date="2012-03" db="EMBL/GenBank/DDBJ databases">
        <title>Complete sequence of chromosome of Deinococcus peraridilitoris DSM 19664.</title>
        <authorList>
            <person name="Lucas S."/>
            <person name="Copeland A."/>
            <person name="Lapidus A."/>
            <person name="Glavina del Rio T."/>
            <person name="Dalin E."/>
            <person name="Tice H."/>
            <person name="Bruce D."/>
            <person name="Goodwin L."/>
            <person name="Pitluck S."/>
            <person name="Peters L."/>
            <person name="Mikhailova N."/>
            <person name="Lu M."/>
            <person name="Kyrpides N."/>
            <person name="Mavromatis K."/>
            <person name="Ivanova N."/>
            <person name="Brettin T."/>
            <person name="Detter J.C."/>
            <person name="Han C."/>
            <person name="Larimer F."/>
            <person name="Land M."/>
            <person name="Hauser L."/>
            <person name="Markowitz V."/>
            <person name="Cheng J.-F."/>
            <person name="Hugenholtz P."/>
            <person name="Woyke T."/>
            <person name="Wu D."/>
            <person name="Pukall R."/>
            <person name="Steenblock K."/>
            <person name="Brambilla E."/>
            <person name="Klenk H.-P."/>
            <person name="Eisen J.A."/>
        </authorList>
    </citation>
    <scope>NUCLEOTIDE SEQUENCE [LARGE SCALE GENOMIC DNA]</scope>
    <source>
        <strain evidence="2">DSM 19664 / LMG 22246 / CIP 109416 / KR-200</strain>
    </source>
</reference>
<dbReference type="PATRIC" id="fig|937777.3.peg.3116"/>
<dbReference type="EMBL" id="CP003382">
    <property type="protein sequence ID" value="AFZ68551.1"/>
    <property type="molecule type" value="Genomic_DNA"/>
</dbReference>
<name>L0A3X3_DEIPD</name>
<evidence type="ECO:0000313" key="1">
    <source>
        <dbReference type="EMBL" id="AFZ68551.1"/>
    </source>
</evidence>
<evidence type="ECO:0000313" key="2">
    <source>
        <dbReference type="Proteomes" id="UP000010467"/>
    </source>
</evidence>
<dbReference type="STRING" id="937777.Deipe_3105"/>